<dbReference type="InterPro" id="IPR056008">
    <property type="entry name" value="DUF7586"/>
</dbReference>
<dbReference type="Pfam" id="PF24491">
    <property type="entry name" value="DUF7586"/>
    <property type="match status" value="1"/>
</dbReference>
<evidence type="ECO:0000313" key="3">
    <source>
        <dbReference type="EMBL" id="GGI04865.1"/>
    </source>
</evidence>
<dbReference type="RefSeq" id="WP_130649815.1">
    <property type="nucleotide sequence ID" value="NZ_BMHA01000003.1"/>
</dbReference>
<accession>A0A8J3AC95</accession>
<protein>
    <submittedName>
        <fullName evidence="3">Serine hydrolase</fullName>
    </submittedName>
</protein>
<dbReference type="InterPro" id="IPR012338">
    <property type="entry name" value="Beta-lactam/transpept-like"/>
</dbReference>
<dbReference type="AlphaFoldDB" id="A0A8J3AC95"/>
<dbReference type="InterPro" id="IPR001466">
    <property type="entry name" value="Beta-lactam-related"/>
</dbReference>
<feature type="domain" description="Beta-lactamase-related" evidence="1">
    <location>
        <begin position="16"/>
        <end position="330"/>
    </location>
</feature>
<evidence type="ECO:0000259" key="2">
    <source>
        <dbReference type="Pfam" id="PF24491"/>
    </source>
</evidence>
<dbReference type="PANTHER" id="PTHR46825:SF7">
    <property type="entry name" value="D-ALANYL-D-ALANINE CARBOXYPEPTIDASE"/>
    <property type="match status" value="1"/>
</dbReference>
<dbReference type="Gene3D" id="3.40.710.10">
    <property type="entry name" value="DD-peptidase/beta-lactamase superfamily"/>
    <property type="match status" value="1"/>
</dbReference>
<sequence length="453" mass="48305">MSSLPDRAVRALEDRLADEQRHSRLPSVVAGVVREGVLAWSGAAGKVDGAAPTPRTQYRIGSITKTFVGLSVLRLVESGRVDLDDRVTDHVPDAPVGRATLLQLLAHASGLRAETAGPWWERTAGGDWNVLLAQLQAPTTPHRAGHRHHYSNVGYAVLGRLLEGAHGRPWHEVVHRDWLGPLDLTDTTARPRPPFAPGLAVHPWADTVLPEPEHDAGAMAPAGQLWAPLADLARWAAFLAGDGEGLLDPALLDAARRPVVVDDRPGQPWRSAAGLSLQVFDDGTGRRSFGHGGSMPGFLALLRVDADSGDGAVVMTNTTAGLDGAIAADLLGLLAREAPRRRPAWTPGGVAADALALTGVWYWGPTPVSVTALGNDTLRLEAVRGVARSSRFRRRPDGGWEGLDGYYAGEVLRPATADDGTVRWFDLASFVFTRMPYDADADVPGGVAAEGWR</sequence>
<reference evidence="3" key="1">
    <citation type="journal article" date="2014" name="Int. J. Syst. Evol. Microbiol.">
        <title>Complete genome sequence of Corynebacterium casei LMG S-19264T (=DSM 44701T), isolated from a smear-ripened cheese.</title>
        <authorList>
            <consortium name="US DOE Joint Genome Institute (JGI-PGF)"/>
            <person name="Walter F."/>
            <person name="Albersmeier A."/>
            <person name="Kalinowski J."/>
            <person name="Ruckert C."/>
        </authorList>
    </citation>
    <scope>NUCLEOTIDE SEQUENCE</scope>
    <source>
        <strain evidence="3">CGMCC 1.14988</strain>
    </source>
</reference>
<dbReference type="InterPro" id="IPR050491">
    <property type="entry name" value="AmpC-like"/>
</dbReference>
<name>A0A8J3AC95_9ACTN</name>
<dbReference type="SUPFAM" id="SSF56601">
    <property type="entry name" value="beta-lactamase/transpeptidase-like"/>
    <property type="match status" value="1"/>
</dbReference>
<dbReference type="OrthoDB" id="3863176at2"/>
<dbReference type="PANTHER" id="PTHR46825">
    <property type="entry name" value="D-ALANYL-D-ALANINE-CARBOXYPEPTIDASE/ENDOPEPTIDASE AMPH"/>
    <property type="match status" value="1"/>
</dbReference>
<comment type="caution">
    <text evidence="3">The sequence shown here is derived from an EMBL/GenBank/DDBJ whole genome shotgun (WGS) entry which is preliminary data.</text>
</comment>
<keyword evidence="3" id="KW-0378">Hydrolase</keyword>
<reference evidence="3" key="2">
    <citation type="submission" date="2020-09" db="EMBL/GenBank/DDBJ databases">
        <authorList>
            <person name="Sun Q."/>
            <person name="Zhou Y."/>
        </authorList>
    </citation>
    <scope>NUCLEOTIDE SEQUENCE</scope>
    <source>
        <strain evidence="3">CGMCC 1.14988</strain>
    </source>
</reference>
<gene>
    <name evidence="3" type="ORF">GCM10011354_11230</name>
</gene>
<keyword evidence="4" id="KW-1185">Reference proteome</keyword>
<dbReference type="Pfam" id="PF00144">
    <property type="entry name" value="Beta-lactamase"/>
    <property type="match status" value="1"/>
</dbReference>
<feature type="domain" description="DUF7586" evidence="2">
    <location>
        <begin position="351"/>
        <end position="434"/>
    </location>
</feature>
<dbReference type="EMBL" id="BMHA01000003">
    <property type="protein sequence ID" value="GGI04865.1"/>
    <property type="molecule type" value="Genomic_DNA"/>
</dbReference>
<dbReference type="GO" id="GO:0016787">
    <property type="term" value="F:hydrolase activity"/>
    <property type="evidence" value="ECO:0007669"/>
    <property type="project" value="UniProtKB-KW"/>
</dbReference>
<evidence type="ECO:0000313" key="4">
    <source>
        <dbReference type="Proteomes" id="UP000650511"/>
    </source>
</evidence>
<organism evidence="3 4">
    <name type="scientific">Egicoccus halophilus</name>
    <dbReference type="NCBI Taxonomy" id="1670830"/>
    <lineage>
        <taxon>Bacteria</taxon>
        <taxon>Bacillati</taxon>
        <taxon>Actinomycetota</taxon>
        <taxon>Nitriliruptoria</taxon>
        <taxon>Egicoccales</taxon>
        <taxon>Egicoccaceae</taxon>
        <taxon>Egicoccus</taxon>
    </lineage>
</organism>
<evidence type="ECO:0000259" key="1">
    <source>
        <dbReference type="Pfam" id="PF00144"/>
    </source>
</evidence>
<proteinExistence type="predicted"/>
<dbReference type="Proteomes" id="UP000650511">
    <property type="component" value="Unassembled WGS sequence"/>
</dbReference>